<feature type="compositionally biased region" description="Acidic residues" evidence="1">
    <location>
        <begin position="282"/>
        <end position="300"/>
    </location>
</feature>
<feature type="region of interest" description="Disordered" evidence="1">
    <location>
        <begin position="604"/>
        <end position="626"/>
    </location>
</feature>
<protein>
    <recommendedName>
        <fullName evidence="3">FHA domain-containing protein</fullName>
    </recommendedName>
</protein>
<evidence type="ECO:0000313" key="5">
    <source>
        <dbReference type="Proteomes" id="UP001610432"/>
    </source>
</evidence>
<keyword evidence="2" id="KW-0472">Membrane</keyword>
<reference evidence="4 5" key="1">
    <citation type="submission" date="2024-07" db="EMBL/GenBank/DDBJ databases">
        <title>Section-level genome sequencing and comparative genomics of Aspergillus sections Usti and Cavernicolus.</title>
        <authorList>
            <consortium name="Lawrence Berkeley National Laboratory"/>
            <person name="Nybo J.L."/>
            <person name="Vesth T.C."/>
            <person name="Theobald S."/>
            <person name="Frisvad J.C."/>
            <person name="Larsen T.O."/>
            <person name="Kjaerboelling I."/>
            <person name="Rothschild-Mancinelli K."/>
            <person name="Lyhne E.K."/>
            <person name="Kogle M.E."/>
            <person name="Barry K."/>
            <person name="Clum A."/>
            <person name="Na H."/>
            <person name="Ledsgaard L."/>
            <person name="Lin J."/>
            <person name="Lipzen A."/>
            <person name="Kuo A."/>
            <person name="Riley R."/>
            <person name="Mondo S."/>
            <person name="Labutti K."/>
            <person name="Haridas S."/>
            <person name="Pangalinan J."/>
            <person name="Salamov A.A."/>
            <person name="Simmons B.A."/>
            <person name="Magnuson J.K."/>
            <person name="Chen J."/>
            <person name="Drula E."/>
            <person name="Henrissat B."/>
            <person name="Wiebenga A."/>
            <person name="Lubbers R.J."/>
            <person name="Gomes A.C."/>
            <person name="Macurrencykelacurrency M.R."/>
            <person name="Stajich J."/>
            <person name="Grigoriev I.V."/>
            <person name="Mortensen U.H."/>
            <person name="De Vries R.P."/>
            <person name="Baker S.E."/>
            <person name="Andersen M.R."/>
        </authorList>
    </citation>
    <scope>NUCLEOTIDE SEQUENCE [LARGE SCALE GENOMIC DNA]</scope>
    <source>
        <strain evidence="4 5">CBS 449.75</strain>
    </source>
</reference>
<keyword evidence="5" id="KW-1185">Reference proteome</keyword>
<feature type="region of interest" description="Disordered" evidence="1">
    <location>
        <begin position="532"/>
        <end position="564"/>
    </location>
</feature>
<feature type="region of interest" description="Disordered" evidence="1">
    <location>
        <begin position="174"/>
        <end position="300"/>
    </location>
</feature>
<feature type="transmembrane region" description="Helical" evidence="2">
    <location>
        <begin position="631"/>
        <end position="652"/>
    </location>
</feature>
<keyword evidence="2" id="KW-0812">Transmembrane</keyword>
<feature type="compositionally biased region" description="Polar residues" evidence="1">
    <location>
        <begin position="228"/>
        <end position="239"/>
    </location>
</feature>
<dbReference type="InterPro" id="IPR008984">
    <property type="entry name" value="SMAD_FHA_dom_sf"/>
</dbReference>
<gene>
    <name evidence="4" type="ORF">BJX67DRAFT_351246</name>
</gene>
<evidence type="ECO:0000313" key="4">
    <source>
        <dbReference type="EMBL" id="KAL2868173.1"/>
    </source>
</evidence>
<dbReference type="PANTHER" id="PTHR15715">
    <property type="entry name" value="CENTROSOMAL PROTEIN OF 170 KDA"/>
    <property type="match status" value="1"/>
</dbReference>
<feature type="compositionally biased region" description="Basic and acidic residues" evidence="1">
    <location>
        <begin position="545"/>
        <end position="554"/>
    </location>
</feature>
<dbReference type="SMART" id="SM00240">
    <property type="entry name" value="FHA"/>
    <property type="match status" value="1"/>
</dbReference>
<accession>A0ABR4LUF5</accession>
<evidence type="ECO:0000259" key="3">
    <source>
        <dbReference type="PROSITE" id="PS50006"/>
    </source>
</evidence>
<comment type="caution">
    <text evidence="4">The sequence shown here is derived from an EMBL/GenBank/DDBJ whole genome shotgun (WGS) entry which is preliminary data.</text>
</comment>
<feature type="domain" description="FHA" evidence="3">
    <location>
        <begin position="33"/>
        <end position="94"/>
    </location>
</feature>
<name>A0ABR4LUF5_9EURO</name>
<keyword evidence="2" id="KW-1133">Transmembrane helix</keyword>
<proteinExistence type="predicted"/>
<dbReference type="Proteomes" id="UP001610432">
    <property type="component" value="Unassembled WGS sequence"/>
</dbReference>
<dbReference type="RefSeq" id="XP_070887152.1">
    <property type="nucleotide sequence ID" value="XM_071028894.1"/>
</dbReference>
<organism evidence="4 5">
    <name type="scientific">Aspergillus lucknowensis</name>
    <dbReference type="NCBI Taxonomy" id="176173"/>
    <lineage>
        <taxon>Eukaryota</taxon>
        <taxon>Fungi</taxon>
        <taxon>Dikarya</taxon>
        <taxon>Ascomycota</taxon>
        <taxon>Pezizomycotina</taxon>
        <taxon>Eurotiomycetes</taxon>
        <taxon>Eurotiomycetidae</taxon>
        <taxon>Eurotiales</taxon>
        <taxon>Aspergillaceae</taxon>
        <taxon>Aspergillus</taxon>
        <taxon>Aspergillus subgen. Nidulantes</taxon>
    </lineage>
</organism>
<dbReference type="Pfam" id="PF00498">
    <property type="entry name" value="FHA"/>
    <property type="match status" value="1"/>
</dbReference>
<dbReference type="SUPFAM" id="SSF49879">
    <property type="entry name" value="SMAD/FHA domain"/>
    <property type="match status" value="1"/>
</dbReference>
<sequence>MPETRAVVLLHTLGLADTLPCRSLTFKSESDRIEIGRASKRENKNLVPAHHNALFDSRVMSRTHAIIRVSPGRKLVYIRDPGSMHGTWLNREKIPVDKDVTVTNGDVLTFGVEVVRGSDTFPPLAVRCECQWLETPDLDTHKQPQTSNTFCVPDDDYDDEGDCEVTSHNPVALDLTADQSAGSDASSEDSDLEDIRSVVEVPSPNTSPLKNDLKDTHPTEVPVDTAARPTQNPTEPSSEQPEDSEGPLATPIMTPPSVNYDSEDRSAENQYYDEYFAHNSDDDSNVDPEDWELDEEEENVDDDAFEHDAQVPKEPLDCISDSARLVHGAINSETDDGLKEVAPIDNKDQLPPAQQLPNDILGMWRMPPILSDNRLPEIKYSNTETQQREQPSSTVPPKLPPVYGTFDRMGSDAEPPLQDGGKLSDHIPAFFPSSTYIPLPVEAARSTPGYSLDSMPAQSSHNSTSHYKEGPFASAKPIAGTGAAGVATTEGSSKTELLPFMDPLAPMIPRMSSDAFVKPNARKSSACWPTLNTGPEIVSPKKRKATEMESEHIQGPHTVAPPKDALDVDETMESTSGEDKLPDVQQQNIVATVGLSDTQLTALSIPKSSDEADRPSKRVKTSGRASLRSHAATAILGAVVGAVGTIAALASLPPDYFA</sequence>
<evidence type="ECO:0000256" key="1">
    <source>
        <dbReference type="SAM" id="MobiDB-lite"/>
    </source>
</evidence>
<dbReference type="EMBL" id="JBFXLQ010000015">
    <property type="protein sequence ID" value="KAL2868173.1"/>
    <property type="molecule type" value="Genomic_DNA"/>
</dbReference>
<dbReference type="PROSITE" id="PS50006">
    <property type="entry name" value="FHA_DOMAIN"/>
    <property type="match status" value="1"/>
</dbReference>
<evidence type="ECO:0000256" key="2">
    <source>
        <dbReference type="SAM" id="Phobius"/>
    </source>
</evidence>
<dbReference type="GeneID" id="98143966"/>
<dbReference type="InterPro" id="IPR051176">
    <property type="entry name" value="Cent_Immune-Sig_Mod"/>
</dbReference>
<dbReference type="Gene3D" id="2.60.200.20">
    <property type="match status" value="1"/>
</dbReference>
<dbReference type="PANTHER" id="PTHR15715:SF37">
    <property type="entry name" value="LD47843P"/>
    <property type="match status" value="1"/>
</dbReference>
<dbReference type="InterPro" id="IPR000253">
    <property type="entry name" value="FHA_dom"/>
</dbReference>